<keyword evidence="1" id="KW-0677">Repeat</keyword>
<dbReference type="Gene3D" id="1.25.40.20">
    <property type="entry name" value="Ankyrin repeat-containing domain"/>
    <property type="match status" value="2"/>
</dbReference>
<dbReference type="InterPro" id="IPR002110">
    <property type="entry name" value="Ankyrin_rpt"/>
</dbReference>
<dbReference type="SMART" id="SM00248">
    <property type="entry name" value="ANK"/>
    <property type="match status" value="3"/>
</dbReference>
<evidence type="ECO:0000313" key="5">
    <source>
        <dbReference type="Proteomes" id="UP000800096"/>
    </source>
</evidence>
<keyword evidence="5" id="KW-1185">Reference proteome</keyword>
<dbReference type="PANTHER" id="PTHR24198:SF165">
    <property type="entry name" value="ANKYRIN REPEAT-CONTAINING PROTEIN-RELATED"/>
    <property type="match status" value="1"/>
</dbReference>
<dbReference type="SUPFAM" id="SSF48403">
    <property type="entry name" value="Ankyrin repeat"/>
    <property type="match status" value="1"/>
</dbReference>
<dbReference type="AlphaFoldDB" id="A0A6A5QQ60"/>
<evidence type="ECO:0000256" key="1">
    <source>
        <dbReference type="ARBA" id="ARBA00022737"/>
    </source>
</evidence>
<organism evidence="4 5">
    <name type="scientific">Ampelomyces quisqualis</name>
    <name type="common">Powdery mildew agent</name>
    <dbReference type="NCBI Taxonomy" id="50730"/>
    <lineage>
        <taxon>Eukaryota</taxon>
        <taxon>Fungi</taxon>
        <taxon>Dikarya</taxon>
        <taxon>Ascomycota</taxon>
        <taxon>Pezizomycotina</taxon>
        <taxon>Dothideomycetes</taxon>
        <taxon>Pleosporomycetidae</taxon>
        <taxon>Pleosporales</taxon>
        <taxon>Pleosporineae</taxon>
        <taxon>Phaeosphaeriaceae</taxon>
        <taxon>Ampelomyces</taxon>
    </lineage>
</organism>
<dbReference type="PROSITE" id="PS50088">
    <property type="entry name" value="ANK_REPEAT"/>
    <property type="match status" value="1"/>
</dbReference>
<dbReference type="EMBL" id="ML979134">
    <property type="protein sequence ID" value="KAF1917523.1"/>
    <property type="molecule type" value="Genomic_DNA"/>
</dbReference>
<evidence type="ECO:0000256" key="2">
    <source>
        <dbReference type="ARBA" id="ARBA00023043"/>
    </source>
</evidence>
<gene>
    <name evidence="4" type="ORF">BDU57DRAFT_471285</name>
</gene>
<evidence type="ECO:0000256" key="3">
    <source>
        <dbReference type="PROSITE-ProRule" id="PRU00023"/>
    </source>
</evidence>
<feature type="repeat" description="ANK" evidence="3">
    <location>
        <begin position="197"/>
        <end position="229"/>
    </location>
</feature>
<dbReference type="PROSITE" id="PS50297">
    <property type="entry name" value="ANK_REP_REGION"/>
    <property type="match status" value="1"/>
</dbReference>
<keyword evidence="2 3" id="KW-0040">ANK repeat</keyword>
<sequence>MCLSIALNLAIQNNDAAVLETSLAKEPATKRQQKLNECLTVVLRGEGSLESIKMLLDLGAKLELPATYAAMRREDLDLLQMLFEYGWNIQSTEYQSCPVQTAVNYPKSLRWLLDQGADPNLMSETRETGSCARPATPLARAAKLSDPTSLELLFSYGARMDPEAIFHAIGIRHQPNGTATLGALIHHGANVNHISRRWVTPLYHAVRRNQMEKLKLLLQHGADPDLSYMDISALDCAKKEGRLEMYELMQGARSQSLP</sequence>
<proteinExistence type="predicted"/>
<dbReference type="PANTHER" id="PTHR24198">
    <property type="entry name" value="ANKYRIN REPEAT AND PROTEIN KINASE DOMAIN-CONTAINING PROTEIN"/>
    <property type="match status" value="1"/>
</dbReference>
<accession>A0A6A5QQ60</accession>
<dbReference type="InterPro" id="IPR036770">
    <property type="entry name" value="Ankyrin_rpt-contain_sf"/>
</dbReference>
<dbReference type="OrthoDB" id="539213at2759"/>
<reference evidence="4" key="1">
    <citation type="journal article" date="2020" name="Stud. Mycol.">
        <title>101 Dothideomycetes genomes: a test case for predicting lifestyles and emergence of pathogens.</title>
        <authorList>
            <person name="Haridas S."/>
            <person name="Albert R."/>
            <person name="Binder M."/>
            <person name="Bloem J."/>
            <person name="Labutti K."/>
            <person name="Salamov A."/>
            <person name="Andreopoulos B."/>
            <person name="Baker S."/>
            <person name="Barry K."/>
            <person name="Bills G."/>
            <person name="Bluhm B."/>
            <person name="Cannon C."/>
            <person name="Castanera R."/>
            <person name="Culley D."/>
            <person name="Daum C."/>
            <person name="Ezra D."/>
            <person name="Gonzalez J."/>
            <person name="Henrissat B."/>
            <person name="Kuo A."/>
            <person name="Liang C."/>
            <person name="Lipzen A."/>
            <person name="Lutzoni F."/>
            <person name="Magnuson J."/>
            <person name="Mondo S."/>
            <person name="Nolan M."/>
            <person name="Ohm R."/>
            <person name="Pangilinan J."/>
            <person name="Park H.-J."/>
            <person name="Ramirez L."/>
            <person name="Alfaro M."/>
            <person name="Sun H."/>
            <person name="Tritt A."/>
            <person name="Yoshinaga Y."/>
            <person name="Zwiers L.-H."/>
            <person name="Turgeon B."/>
            <person name="Goodwin S."/>
            <person name="Spatafora J."/>
            <person name="Crous P."/>
            <person name="Grigoriev I."/>
        </authorList>
    </citation>
    <scope>NUCLEOTIDE SEQUENCE</scope>
    <source>
        <strain evidence="4">HMLAC05119</strain>
    </source>
</reference>
<evidence type="ECO:0000313" key="4">
    <source>
        <dbReference type="EMBL" id="KAF1917523.1"/>
    </source>
</evidence>
<name>A0A6A5QQ60_AMPQU</name>
<dbReference type="Pfam" id="PF00023">
    <property type="entry name" value="Ank"/>
    <property type="match status" value="1"/>
</dbReference>
<protein>
    <submittedName>
        <fullName evidence="4">Ankyrin repeat-containing domain protein</fullName>
    </submittedName>
</protein>
<dbReference type="Proteomes" id="UP000800096">
    <property type="component" value="Unassembled WGS sequence"/>
</dbReference>